<dbReference type="SUPFAM" id="SSF51679">
    <property type="entry name" value="Bacterial luciferase-like"/>
    <property type="match status" value="1"/>
</dbReference>
<reference evidence="1 2" key="1">
    <citation type="submission" date="2021-07" db="EMBL/GenBank/DDBJ databases">
        <title>Paenibacillus radiodurans sp. nov., isolated from the southeastern edge of Tengger Desert.</title>
        <authorList>
            <person name="Zhang G."/>
        </authorList>
    </citation>
    <scope>NUCLEOTIDE SEQUENCE [LARGE SCALE GENOMIC DNA]</scope>
    <source>
        <strain evidence="1 2">CCM 7311</strain>
    </source>
</reference>
<organism evidence="1 2">
    <name type="scientific">Paenibacillus sepulcri</name>
    <dbReference type="NCBI Taxonomy" id="359917"/>
    <lineage>
        <taxon>Bacteria</taxon>
        <taxon>Bacillati</taxon>
        <taxon>Bacillota</taxon>
        <taxon>Bacilli</taxon>
        <taxon>Bacillales</taxon>
        <taxon>Paenibacillaceae</taxon>
        <taxon>Paenibacillus</taxon>
    </lineage>
</organism>
<proteinExistence type="predicted"/>
<evidence type="ECO:0000313" key="1">
    <source>
        <dbReference type="EMBL" id="MBW7458942.1"/>
    </source>
</evidence>
<name>A0ABS7CDF3_9BACL</name>
<evidence type="ECO:0000313" key="2">
    <source>
        <dbReference type="Proteomes" id="UP001519887"/>
    </source>
</evidence>
<keyword evidence="2" id="KW-1185">Reference proteome</keyword>
<comment type="caution">
    <text evidence="1">The sequence shown here is derived from an EMBL/GenBank/DDBJ whole genome shotgun (WGS) entry which is preliminary data.</text>
</comment>
<dbReference type="InterPro" id="IPR036661">
    <property type="entry name" value="Luciferase-like_sf"/>
</dbReference>
<sequence length="59" mass="6736">ENRKRVVVGSPETVKEQLLRLGREYDTEEIMVATIVHDYEAKRMSFKLLAEAFGLPAAE</sequence>
<dbReference type="EMBL" id="JAHZIK010001413">
    <property type="protein sequence ID" value="MBW7458942.1"/>
    <property type="molecule type" value="Genomic_DNA"/>
</dbReference>
<gene>
    <name evidence="1" type="ORF">K0U00_33330</name>
</gene>
<dbReference type="Proteomes" id="UP001519887">
    <property type="component" value="Unassembled WGS sequence"/>
</dbReference>
<feature type="non-terminal residue" evidence="1">
    <location>
        <position position="1"/>
    </location>
</feature>
<protein>
    <submittedName>
        <fullName evidence="1">LLM class flavin-dependent oxidoreductase</fullName>
    </submittedName>
</protein>
<accession>A0ABS7CDF3</accession>
<dbReference type="Gene3D" id="3.20.20.30">
    <property type="entry name" value="Luciferase-like domain"/>
    <property type="match status" value="1"/>
</dbReference>